<keyword evidence="8" id="KW-0443">Lipid metabolism</keyword>
<organism evidence="18">
    <name type="scientific">Diabrotica virgifera virgifera</name>
    <name type="common">western corn rootworm</name>
    <dbReference type="NCBI Taxonomy" id="50390"/>
    <lineage>
        <taxon>Eukaryota</taxon>
        <taxon>Metazoa</taxon>
        <taxon>Ecdysozoa</taxon>
        <taxon>Arthropoda</taxon>
        <taxon>Hexapoda</taxon>
        <taxon>Insecta</taxon>
        <taxon>Pterygota</taxon>
        <taxon>Neoptera</taxon>
        <taxon>Endopterygota</taxon>
        <taxon>Coleoptera</taxon>
        <taxon>Polyphaga</taxon>
        <taxon>Cucujiformia</taxon>
        <taxon>Chrysomeloidea</taxon>
        <taxon>Chrysomelidae</taxon>
        <taxon>Galerucinae</taxon>
        <taxon>Diabroticina</taxon>
        <taxon>Diabroticites</taxon>
        <taxon>Diabrotica</taxon>
    </lineage>
</organism>
<evidence type="ECO:0000313" key="17">
    <source>
        <dbReference type="Proteomes" id="UP001652700"/>
    </source>
</evidence>
<keyword evidence="6" id="KW-0256">Endoplasmic reticulum</keyword>
<evidence type="ECO:0000256" key="13">
    <source>
        <dbReference type="ARBA" id="ARBA00038024"/>
    </source>
</evidence>
<dbReference type="Gene3D" id="3.40.50.1820">
    <property type="entry name" value="alpha/beta hydrolase"/>
    <property type="match status" value="1"/>
</dbReference>
<evidence type="ECO:0000256" key="2">
    <source>
        <dbReference type="ARBA" id="ARBA00004173"/>
    </source>
</evidence>
<evidence type="ECO:0000256" key="15">
    <source>
        <dbReference type="ARBA" id="ARBA00041701"/>
    </source>
</evidence>
<comment type="similarity">
    <text evidence="13">Belongs to the SERAC1 family.</text>
</comment>
<dbReference type="InterPro" id="IPR029058">
    <property type="entry name" value="AB_hydrolase_fold"/>
</dbReference>
<dbReference type="GO" id="GO:0005783">
    <property type="term" value="C:endoplasmic reticulum"/>
    <property type="evidence" value="ECO:0007669"/>
    <property type="project" value="UniProtKB-SubCell"/>
</dbReference>
<dbReference type="KEGG" id="dvv:114325543"/>
<dbReference type="InParanoid" id="A0A6P7F3K0"/>
<evidence type="ECO:0000256" key="1">
    <source>
        <dbReference type="ARBA" id="ARBA00004167"/>
    </source>
</evidence>
<evidence type="ECO:0000256" key="10">
    <source>
        <dbReference type="ARBA" id="ARBA00023136"/>
    </source>
</evidence>
<keyword evidence="11" id="KW-0594">Phospholipid biosynthesis</keyword>
<sequence>MKHIILYRKFWKYISLVFVGASSGWAYYQVRQTKNILENTVDTTVLYLKNIHKEDDIQSTEFIDFKQNKLDTFKSTIRSTIDSLKFAYAKRLVQLANIGEKEYRIKALRQLVKFKKLDDWHFSQLANMADAKTAIGLARIGDADKRIFMEPPLRYHNYDRNMLINAMRDFLIGLYEKSQHPCLGYFLSEVFVYEHCMEHMEHKNNSHIVDNDSSALELSKFIQSESDILPKCLESLVHHCCIEKYAKHIIESNGLPLMMEIYHRYRNNPDIVMKLCRIISYLSFDKSVLDPLHKSGWIGILSSWMHHSDIRIAIPTARALANLDPDNDATFGRRLYLLHPVTRNTKEHELDVIFVHGLLGGVFYTWRQRLNKSFTANIIKNSRPLKKDSENEQINPAGDNSVTNKLFLPFDLFKDLKHQMKEHTRDKHCEIVCDDLPIKTNDCAMGPYSVYYDECDNKDGKGCKEYTHCWPRDWLPEDIGNLRIIGVNYDTSLSMWTPICPSSKAKFTLDERSFDLTQKLLETGVGRKPIVWVTHSMGGLIVKNMLWKSFESEVPAIRNICLNTKAVIFYSTPHNGSTLANLSQATALLLWPSVEVQELRENSPQLKKIHEKFLDIVKAVPMKIVTFVETKATVVTAMKFNFLLVKPDSGYPGVGEYFEIPQDHLGICKPLTKHSFLYQKVVHTLKEVMKQTEQKHSNPNVDNVYIKENKDDGISDMS</sequence>
<gene>
    <name evidence="18" type="primary">LOC114325543</name>
</gene>
<keyword evidence="5" id="KW-0812">Transmembrane</keyword>
<dbReference type="PANTHER" id="PTHR48182">
    <property type="entry name" value="PROTEIN SERAC1"/>
    <property type="match status" value="1"/>
</dbReference>
<dbReference type="EnsemblMetazoa" id="XM_028273621.2">
    <property type="protein sequence ID" value="XP_028129422.1"/>
    <property type="gene ID" value="LOC114325543"/>
</dbReference>
<accession>A0A6P7F3K0</accession>
<evidence type="ECO:0000256" key="6">
    <source>
        <dbReference type="ARBA" id="ARBA00022824"/>
    </source>
</evidence>
<dbReference type="FunCoup" id="A0A6P7F3K0">
    <property type="interactions" value="680"/>
</dbReference>
<keyword evidence="7" id="KW-1133">Transmembrane helix</keyword>
<dbReference type="InterPro" id="IPR016024">
    <property type="entry name" value="ARM-type_fold"/>
</dbReference>
<evidence type="ECO:0000313" key="18">
    <source>
        <dbReference type="RefSeq" id="XP_028129422.1"/>
    </source>
</evidence>
<dbReference type="InterPro" id="IPR052374">
    <property type="entry name" value="SERAC1"/>
</dbReference>
<protein>
    <recommendedName>
        <fullName evidence="14">Protein SERAC1</fullName>
    </recommendedName>
    <alternativeName>
        <fullName evidence="15">Serine active site-containing protein 1</fullName>
    </alternativeName>
</protein>
<name>A0A6P7F3K0_DIAVI</name>
<dbReference type="OrthoDB" id="5086500at2759"/>
<evidence type="ECO:0000256" key="8">
    <source>
        <dbReference type="ARBA" id="ARBA00023098"/>
    </source>
</evidence>
<comment type="subcellular location">
    <subcellularLocation>
        <location evidence="3">Endoplasmic reticulum</location>
    </subcellularLocation>
    <subcellularLocation>
        <location evidence="1">Membrane</location>
        <topology evidence="1">Single-pass membrane protein</topology>
    </subcellularLocation>
    <subcellularLocation>
        <location evidence="2">Mitochondrion</location>
    </subcellularLocation>
</comment>
<dbReference type="GO" id="GO:0005739">
    <property type="term" value="C:mitochondrion"/>
    <property type="evidence" value="ECO:0007669"/>
    <property type="project" value="UniProtKB-SubCell"/>
</dbReference>
<evidence type="ECO:0000256" key="5">
    <source>
        <dbReference type="ARBA" id="ARBA00022692"/>
    </source>
</evidence>
<dbReference type="GO" id="GO:0016020">
    <property type="term" value="C:membrane"/>
    <property type="evidence" value="ECO:0007669"/>
    <property type="project" value="UniProtKB-SubCell"/>
</dbReference>
<evidence type="ECO:0000256" key="7">
    <source>
        <dbReference type="ARBA" id="ARBA00022989"/>
    </source>
</evidence>
<dbReference type="InterPro" id="IPR011989">
    <property type="entry name" value="ARM-like"/>
</dbReference>
<evidence type="ECO:0000313" key="16">
    <source>
        <dbReference type="EnsemblMetazoa" id="XP_028129422.1"/>
    </source>
</evidence>
<keyword evidence="17" id="KW-1185">Reference proteome</keyword>
<keyword evidence="9" id="KW-0496">Mitochondrion</keyword>
<dbReference type="SUPFAM" id="SSF53474">
    <property type="entry name" value="alpha/beta-Hydrolases"/>
    <property type="match status" value="1"/>
</dbReference>
<dbReference type="GeneID" id="114325543"/>
<dbReference type="RefSeq" id="XP_028129422.1">
    <property type="nucleotide sequence ID" value="XM_028273621.1"/>
</dbReference>
<evidence type="ECO:0000256" key="3">
    <source>
        <dbReference type="ARBA" id="ARBA00004240"/>
    </source>
</evidence>
<dbReference type="GO" id="GO:0008654">
    <property type="term" value="P:phospholipid biosynthetic process"/>
    <property type="evidence" value="ECO:0007669"/>
    <property type="project" value="UniProtKB-KW"/>
</dbReference>
<reference evidence="16" key="2">
    <citation type="submission" date="2025-05" db="UniProtKB">
        <authorList>
            <consortium name="EnsemblMetazoa"/>
        </authorList>
    </citation>
    <scope>IDENTIFICATION</scope>
</reference>
<reference evidence="18" key="1">
    <citation type="submission" date="2025-04" db="UniProtKB">
        <authorList>
            <consortium name="RefSeq"/>
        </authorList>
    </citation>
    <scope>IDENTIFICATION</scope>
    <source>
        <tissue evidence="18">Whole insect</tissue>
    </source>
</reference>
<dbReference type="SUPFAM" id="SSF48371">
    <property type="entry name" value="ARM repeat"/>
    <property type="match status" value="1"/>
</dbReference>
<keyword evidence="10" id="KW-0472">Membrane</keyword>
<dbReference type="Gene3D" id="1.25.10.10">
    <property type="entry name" value="Leucine-rich Repeat Variant"/>
    <property type="match status" value="1"/>
</dbReference>
<evidence type="ECO:0000256" key="12">
    <source>
        <dbReference type="ARBA" id="ARBA00023264"/>
    </source>
</evidence>
<evidence type="ECO:0000256" key="4">
    <source>
        <dbReference type="ARBA" id="ARBA00022516"/>
    </source>
</evidence>
<keyword evidence="4" id="KW-0444">Lipid biosynthesis</keyword>
<dbReference type="AlphaFoldDB" id="A0A6P7F3K0"/>
<proteinExistence type="inferred from homology"/>
<dbReference type="Proteomes" id="UP001652700">
    <property type="component" value="Unplaced"/>
</dbReference>
<evidence type="ECO:0000256" key="9">
    <source>
        <dbReference type="ARBA" id="ARBA00023128"/>
    </source>
</evidence>
<keyword evidence="12" id="KW-1208">Phospholipid metabolism</keyword>
<dbReference type="PANTHER" id="PTHR48182:SF2">
    <property type="entry name" value="PROTEIN SERAC1"/>
    <property type="match status" value="1"/>
</dbReference>
<evidence type="ECO:0000256" key="11">
    <source>
        <dbReference type="ARBA" id="ARBA00023209"/>
    </source>
</evidence>
<evidence type="ECO:0000256" key="14">
    <source>
        <dbReference type="ARBA" id="ARBA00040991"/>
    </source>
</evidence>